<proteinExistence type="predicted"/>
<dbReference type="Gene3D" id="1.10.110.10">
    <property type="entry name" value="Plant lipid-transfer and hydrophobic proteins"/>
    <property type="match status" value="1"/>
</dbReference>
<evidence type="ECO:0000259" key="2">
    <source>
        <dbReference type="Pfam" id="PF00234"/>
    </source>
</evidence>
<reference evidence="3 4" key="1">
    <citation type="submission" date="2013-09" db="EMBL/GenBank/DDBJ databases">
        <title>Corchorus capsularis genome sequencing.</title>
        <authorList>
            <person name="Alam M."/>
            <person name="Haque M.S."/>
            <person name="Islam M.S."/>
            <person name="Emdad E.M."/>
            <person name="Islam M.M."/>
            <person name="Ahmed B."/>
            <person name="Halim A."/>
            <person name="Hossen Q.M.M."/>
            <person name="Hossain M.Z."/>
            <person name="Ahmed R."/>
            <person name="Khan M.M."/>
            <person name="Islam R."/>
            <person name="Rashid M.M."/>
            <person name="Khan S.A."/>
            <person name="Rahman M.S."/>
            <person name="Alam M."/>
        </authorList>
    </citation>
    <scope>NUCLEOTIDE SEQUENCE [LARGE SCALE GENOMIC DNA]</scope>
    <source>
        <strain evidence="4">cv. CVL-1</strain>
        <tissue evidence="3">Whole seedling</tissue>
    </source>
</reference>
<dbReference type="Proteomes" id="UP000188268">
    <property type="component" value="Unassembled WGS sequence"/>
</dbReference>
<dbReference type="InterPro" id="IPR036312">
    <property type="entry name" value="Bifun_inhib/LTP/seed_sf"/>
</dbReference>
<dbReference type="SUPFAM" id="SSF47699">
    <property type="entry name" value="Bifunctional inhibitor/lipid-transfer protein/seed storage 2S albumin"/>
    <property type="match status" value="1"/>
</dbReference>
<gene>
    <name evidence="3" type="ORF">CCACVL1_21188</name>
</gene>
<dbReference type="AlphaFoldDB" id="A0A1R3H7R6"/>
<organism evidence="3 4">
    <name type="scientific">Corchorus capsularis</name>
    <name type="common">Jute</name>
    <dbReference type="NCBI Taxonomy" id="210143"/>
    <lineage>
        <taxon>Eukaryota</taxon>
        <taxon>Viridiplantae</taxon>
        <taxon>Streptophyta</taxon>
        <taxon>Embryophyta</taxon>
        <taxon>Tracheophyta</taxon>
        <taxon>Spermatophyta</taxon>
        <taxon>Magnoliopsida</taxon>
        <taxon>eudicotyledons</taxon>
        <taxon>Gunneridae</taxon>
        <taxon>Pentapetalae</taxon>
        <taxon>rosids</taxon>
        <taxon>malvids</taxon>
        <taxon>Malvales</taxon>
        <taxon>Malvaceae</taxon>
        <taxon>Grewioideae</taxon>
        <taxon>Apeibeae</taxon>
        <taxon>Corchorus</taxon>
    </lineage>
</organism>
<name>A0A1R3H7R6_COCAP</name>
<accession>A0A1R3H7R6</accession>
<feature type="signal peptide" evidence="1">
    <location>
        <begin position="1"/>
        <end position="26"/>
    </location>
</feature>
<dbReference type="Gramene" id="OMO66374">
    <property type="protein sequence ID" value="OMO66374"/>
    <property type="gene ID" value="CCACVL1_21188"/>
</dbReference>
<keyword evidence="4" id="KW-1185">Reference proteome</keyword>
<evidence type="ECO:0000256" key="1">
    <source>
        <dbReference type="SAM" id="SignalP"/>
    </source>
</evidence>
<dbReference type="EMBL" id="AWWV01012530">
    <property type="protein sequence ID" value="OMO66374.1"/>
    <property type="molecule type" value="Genomic_DNA"/>
</dbReference>
<dbReference type="Pfam" id="PF00234">
    <property type="entry name" value="Tryp_alpha_amyl"/>
    <property type="match status" value="1"/>
</dbReference>
<dbReference type="InterPro" id="IPR016140">
    <property type="entry name" value="Bifunc_inhib/LTP/seed_store"/>
</dbReference>
<protein>
    <recommendedName>
        <fullName evidence="2">Bifunctional inhibitor/plant lipid transfer protein/seed storage helical domain-containing protein</fullName>
    </recommendedName>
</protein>
<keyword evidence="1" id="KW-0732">Signal</keyword>
<comment type="caution">
    <text evidence="3">The sequence shown here is derived from an EMBL/GenBank/DDBJ whole genome shotgun (WGS) entry which is preliminary data.</text>
</comment>
<feature type="chain" id="PRO_5012187392" description="Bifunctional inhibitor/plant lipid transfer protein/seed storage helical domain-containing protein" evidence="1">
    <location>
        <begin position="27"/>
        <end position="138"/>
    </location>
</feature>
<evidence type="ECO:0000313" key="3">
    <source>
        <dbReference type="EMBL" id="OMO66374.1"/>
    </source>
</evidence>
<sequence length="138" mass="15850">MADIKLFCVVVVFLCMLGVCPRPTAADFPDDFPEDTCDFVEDQLEYCEDYFEDALDLYAANPQMARPSYHCCNALERLDKVSSYSKDYNREVCQCKLQYFQKNYKTQPTAVEALYPNCNLKSPYSISLTAYPGDYCSK</sequence>
<evidence type="ECO:0000313" key="4">
    <source>
        <dbReference type="Proteomes" id="UP000188268"/>
    </source>
</evidence>
<feature type="domain" description="Bifunctional inhibitor/plant lipid transfer protein/seed storage helical" evidence="2">
    <location>
        <begin position="61"/>
        <end position="124"/>
    </location>
</feature>